<dbReference type="AlphaFoldDB" id="A0A8I2CBC4"/>
<dbReference type="Pfam" id="PF04392">
    <property type="entry name" value="ABC_sub_bind"/>
    <property type="match status" value="1"/>
</dbReference>
<dbReference type="RefSeq" id="WP_172648374.1">
    <property type="nucleotide sequence ID" value="NZ_JAFICZ010000001.1"/>
</dbReference>
<accession>A0A8I2CBC4</accession>
<dbReference type="EMBL" id="JAFICZ010000001">
    <property type="protein sequence ID" value="MBP1299346.1"/>
    <property type="molecule type" value="Genomic_DNA"/>
</dbReference>
<protein>
    <submittedName>
        <fullName evidence="2">Putative ABC transport system substrate-binding protein</fullName>
    </submittedName>
</protein>
<dbReference type="Gene3D" id="3.40.50.2300">
    <property type="match status" value="2"/>
</dbReference>
<gene>
    <name evidence="2" type="ORF">JOH49_009099</name>
</gene>
<dbReference type="Proteomes" id="UP000673383">
    <property type="component" value="Unassembled WGS sequence"/>
</dbReference>
<dbReference type="PANTHER" id="PTHR35271">
    <property type="entry name" value="ABC TRANSPORTER, SUBSTRATE-BINDING LIPOPROTEIN-RELATED"/>
    <property type="match status" value="1"/>
</dbReference>
<evidence type="ECO:0000256" key="1">
    <source>
        <dbReference type="SAM" id="SignalP"/>
    </source>
</evidence>
<sequence length="323" mass="35087">MHRRAFLASTLAAALVPHSLAAQSTEKVRRIGWVTAQTAASLAPYIEAFRKGLTEHGYSEGRNLAIEYRYGEGIDGRVPDLVRELVQLPVDLIVAQGAAAFELPPLDLPVVFVISADPVSSGFADSLAKPRGNKSGLTLMAVELNGKRLDLLRDIIPKLRRVAVIGNPEHPGAHLERGFSEATGRQLGLRIDYFPTETGDRLTAALAAMADDPPQAVSILADGFAIQNRQTIIDFAMSEHIPAISGWPIFAQSGALFTYGPKVADSYRRLAYFADRVFKGARPADLPIEQPTTFEFVINMRTAKALDITISPFLLASADRVIE</sequence>
<reference evidence="2" key="1">
    <citation type="submission" date="2021-02" db="EMBL/GenBank/DDBJ databases">
        <title>Genomic Encyclopedia of Type Strains, Phase IV (KMG-V): Genome sequencing to study the core and pangenomes of soil and plant-associated prokaryotes.</title>
        <authorList>
            <person name="Whitman W."/>
        </authorList>
    </citation>
    <scope>NUCLEOTIDE SEQUENCE</scope>
    <source>
        <strain evidence="2">USDA 406</strain>
    </source>
</reference>
<organism evidence="2 3">
    <name type="scientific">Bradyrhizobium elkanii</name>
    <dbReference type="NCBI Taxonomy" id="29448"/>
    <lineage>
        <taxon>Bacteria</taxon>
        <taxon>Pseudomonadati</taxon>
        <taxon>Pseudomonadota</taxon>
        <taxon>Alphaproteobacteria</taxon>
        <taxon>Hyphomicrobiales</taxon>
        <taxon>Nitrobacteraceae</taxon>
        <taxon>Bradyrhizobium</taxon>
    </lineage>
</organism>
<feature type="signal peptide" evidence="1">
    <location>
        <begin position="1"/>
        <end position="21"/>
    </location>
</feature>
<dbReference type="InterPro" id="IPR007487">
    <property type="entry name" value="ABC_transpt-TYRBP-like"/>
</dbReference>
<name>A0A8I2CBC4_BRAEL</name>
<proteinExistence type="predicted"/>
<evidence type="ECO:0000313" key="3">
    <source>
        <dbReference type="Proteomes" id="UP000673383"/>
    </source>
</evidence>
<comment type="caution">
    <text evidence="2">The sequence shown here is derived from an EMBL/GenBank/DDBJ whole genome shotgun (WGS) entry which is preliminary data.</text>
</comment>
<feature type="chain" id="PRO_5034167053" evidence="1">
    <location>
        <begin position="22"/>
        <end position="323"/>
    </location>
</feature>
<dbReference type="CDD" id="cd06325">
    <property type="entry name" value="PBP1_ABC_unchar_transporter"/>
    <property type="match status" value="1"/>
</dbReference>
<dbReference type="PANTHER" id="PTHR35271:SF1">
    <property type="entry name" value="ABC TRANSPORTER, SUBSTRATE-BINDING LIPOPROTEIN"/>
    <property type="match status" value="1"/>
</dbReference>
<keyword evidence="1" id="KW-0732">Signal</keyword>
<evidence type="ECO:0000313" key="2">
    <source>
        <dbReference type="EMBL" id="MBP1299346.1"/>
    </source>
</evidence>